<evidence type="ECO:0000313" key="1">
    <source>
        <dbReference type="EMBL" id="KAG0433682.1"/>
    </source>
</evidence>
<dbReference type="EMBL" id="JABSTQ010009039">
    <property type="protein sequence ID" value="KAG0433682.1"/>
    <property type="molecule type" value="Genomic_DNA"/>
</dbReference>
<evidence type="ECO:0000313" key="2">
    <source>
        <dbReference type="Proteomes" id="UP000805193"/>
    </source>
</evidence>
<organism evidence="1 2">
    <name type="scientific">Ixodes persulcatus</name>
    <name type="common">Taiga tick</name>
    <dbReference type="NCBI Taxonomy" id="34615"/>
    <lineage>
        <taxon>Eukaryota</taxon>
        <taxon>Metazoa</taxon>
        <taxon>Ecdysozoa</taxon>
        <taxon>Arthropoda</taxon>
        <taxon>Chelicerata</taxon>
        <taxon>Arachnida</taxon>
        <taxon>Acari</taxon>
        <taxon>Parasitiformes</taxon>
        <taxon>Ixodida</taxon>
        <taxon>Ixodoidea</taxon>
        <taxon>Ixodidae</taxon>
        <taxon>Ixodinae</taxon>
        <taxon>Ixodes</taxon>
    </lineage>
</organism>
<sequence length="100" mass="10842">MAKLNVKPIPRHMHPQHDDERRKARAQALCGLYGEDEGVVYVDAAKQGDKCVAVVSRATNGRLLSSIGVKTKNVRKAEEVAIALATTLPTTTTILSDSMQ</sequence>
<accession>A0AC60QIE0</accession>
<proteinExistence type="predicted"/>
<dbReference type="Proteomes" id="UP000805193">
    <property type="component" value="Unassembled WGS sequence"/>
</dbReference>
<gene>
    <name evidence="1" type="ORF">HPB47_019719</name>
</gene>
<comment type="caution">
    <text evidence="1">The sequence shown here is derived from an EMBL/GenBank/DDBJ whole genome shotgun (WGS) entry which is preliminary data.</text>
</comment>
<feature type="non-terminal residue" evidence="1">
    <location>
        <position position="100"/>
    </location>
</feature>
<name>A0AC60QIE0_IXOPE</name>
<keyword evidence="2" id="KW-1185">Reference proteome</keyword>
<reference evidence="1 2" key="1">
    <citation type="journal article" date="2020" name="Cell">
        <title>Large-Scale Comparative Analyses of Tick Genomes Elucidate Their Genetic Diversity and Vector Capacities.</title>
        <authorList>
            <consortium name="Tick Genome and Microbiome Consortium (TIGMIC)"/>
            <person name="Jia N."/>
            <person name="Wang J."/>
            <person name="Shi W."/>
            <person name="Du L."/>
            <person name="Sun Y."/>
            <person name="Zhan W."/>
            <person name="Jiang J.F."/>
            <person name="Wang Q."/>
            <person name="Zhang B."/>
            <person name="Ji P."/>
            <person name="Bell-Sakyi L."/>
            <person name="Cui X.M."/>
            <person name="Yuan T.T."/>
            <person name="Jiang B.G."/>
            <person name="Yang W.F."/>
            <person name="Lam T.T."/>
            <person name="Chang Q.C."/>
            <person name="Ding S.J."/>
            <person name="Wang X.J."/>
            <person name="Zhu J.G."/>
            <person name="Ruan X.D."/>
            <person name="Zhao L."/>
            <person name="Wei J.T."/>
            <person name="Ye R.Z."/>
            <person name="Que T.C."/>
            <person name="Du C.H."/>
            <person name="Zhou Y.H."/>
            <person name="Cheng J.X."/>
            <person name="Dai P.F."/>
            <person name="Guo W.B."/>
            <person name="Han X.H."/>
            <person name="Huang E.J."/>
            <person name="Li L.F."/>
            <person name="Wei W."/>
            <person name="Gao Y.C."/>
            <person name="Liu J.Z."/>
            <person name="Shao H.Z."/>
            <person name="Wang X."/>
            <person name="Wang C.C."/>
            <person name="Yang T.C."/>
            <person name="Huo Q.B."/>
            <person name="Li W."/>
            <person name="Chen H.Y."/>
            <person name="Chen S.E."/>
            <person name="Zhou L.G."/>
            <person name="Ni X.B."/>
            <person name="Tian J.H."/>
            <person name="Sheng Y."/>
            <person name="Liu T."/>
            <person name="Pan Y.S."/>
            <person name="Xia L.Y."/>
            <person name="Li J."/>
            <person name="Zhao F."/>
            <person name="Cao W.C."/>
        </authorList>
    </citation>
    <scope>NUCLEOTIDE SEQUENCE [LARGE SCALE GENOMIC DNA]</scope>
    <source>
        <strain evidence="1">Iper-2018</strain>
    </source>
</reference>
<protein>
    <submittedName>
        <fullName evidence="1">Uncharacterized protein</fullName>
    </submittedName>
</protein>